<organism evidence="1 2">
    <name type="scientific">Dentiscutata heterogama</name>
    <dbReference type="NCBI Taxonomy" id="1316150"/>
    <lineage>
        <taxon>Eukaryota</taxon>
        <taxon>Fungi</taxon>
        <taxon>Fungi incertae sedis</taxon>
        <taxon>Mucoromycota</taxon>
        <taxon>Glomeromycotina</taxon>
        <taxon>Glomeromycetes</taxon>
        <taxon>Diversisporales</taxon>
        <taxon>Gigasporaceae</taxon>
        <taxon>Dentiscutata</taxon>
    </lineage>
</organism>
<reference evidence="1" key="1">
    <citation type="submission" date="2021-06" db="EMBL/GenBank/DDBJ databases">
        <authorList>
            <person name="Kallberg Y."/>
            <person name="Tangrot J."/>
            <person name="Rosling A."/>
        </authorList>
    </citation>
    <scope>NUCLEOTIDE SEQUENCE</scope>
    <source>
        <strain evidence="1">IL203A</strain>
    </source>
</reference>
<protein>
    <submittedName>
        <fullName evidence="1">1549_t:CDS:1</fullName>
    </submittedName>
</protein>
<proteinExistence type="predicted"/>
<dbReference type="EMBL" id="CAJVPU010025293">
    <property type="protein sequence ID" value="CAG8695806.1"/>
    <property type="molecule type" value="Genomic_DNA"/>
</dbReference>
<evidence type="ECO:0000313" key="2">
    <source>
        <dbReference type="Proteomes" id="UP000789702"/>
    </source>
</evidence>
<feature type="non-terminal residue" evidence="1">
    <location>
        <position position="1"/>
    </location>
</feature>
<gene>
    <name evidence="1" type="ORF">DHETER_LOCUS11498</name>
</gene>
<dbReference type="Proteomes" id="UP000789702">
    <property type="component" value="Unassembled WGS sequence"/>
</dbReference>
<accession>A0ACA9P8U7</accession>
<comment type="caution">
    <text evidence="1">The sequence shown here is derived from an EMBL/GenBank/DDBJ whole genome shotgun (WGS) entry which is preliminary data.</text>
</comment>
<keyword evidence="2" id="KW-1185">Reference proteome</keyword>
<feature type="non-terminal residue" evidence="1">
    <location>
        <position position="106"/>
    </location>
</feature>
<sequence length="106" mass="11955">DNNEYTNENNESLLSINKTSSSQNKNILLFFSGNNKENLSPSLSTKKNLQLISLLSSENINLPFPSSFFLDKNKGKIQLLLGYPLESSNKSLLQILSFSQMIKVQR</sequence>
<evidence type="ECO:0000313" key="1">
    <source>
        <dbReference type="EMBL" id="CAG8695806.1"/>
    </source>
</evidence>
<name>A0ACA9P8U7_9GLOM</name>